<proteinExistence type="predicted"/>
<name>D6YSV1_WADCW</name>
<evidence type="ECO:0000313" key="1">
    <source>
        <dbReference type="EMBL" id="ADI39146.1"/>
    </source>
</evidence>
<gene>
    <name evidence="1" type="ordered locus">wcw_1807</name>
</gene>
<dbReference type="EMBL" id="CP001928">
    <property type="protein sequence ID" value="ADI39146.1"/>
    <property type="molecule type" value="Genomic_DNA"/>
</dbReference>
<protein>
    <submittedName>
        <fullName evidence="1">Uncharacterized protein</fullName>
    </submittedName>
</protein>
<dbReference type="KEGG" id="wch:wcw_1807"/>
<evidence type="ECO:0000313" key="2">
    <source>
        <dbReference type="Proteomes" id="UP000001505"/>
    </source>
</evidence>
<dbReference type="Proteomes" id="UP000001505">
    <property type="component" value="Chromosome"/>
</dbReference>
<accession>D6YSV1</accession>
<keyword evidence="2" id="KW-1185">Reference proteome</keyword>
<dbReference type="HOGENOM" id="CLU_3399117_0_0_0"/>
<sequence length="31" mass="3683">MKLDLIMGQGQYIHPVSFKKMTLKSFKEKKQ</sequence>
<organism evidence="1 2">
    <name type="scientific">Waddlia chondrophila (strain ATCC VR-1470 / WSU 86-1044)</name>
    <dbReference type="NCBI Taxonomy" id="716544"/>
    <lineage>
        <taxon>Bacteria</taxon>
        <taxon>Pseudomonadati</taxon>
        <taxon>Chlamydiota</taxon>
        <taxon>Chlamydiia</taxon>
        <taxon>Parachlamydiales</taxon>
        <taxon>Waddliaceae</taxon>
        <taxon>Waddlia</taxon>
    </lineage>
</organism>
<reference evidence="1 2" key="1">
    <citation type="journal article" date="2010" name="PLoS ONE">
        <title>The Waddlia genome: a window into chlamydial biology.</title>
        <authorList>
            <person name="Bertelli C."/>
            <person name="Collyn F."/>
            <person name="Croxatto A."/>
            <person name="Ruckert C."/>
            <person name="Polkinghorne A."/>
            <person name="Kebbi-Beghdadi C."/>
            <person name="Goesmann A."/>
            <person name="Vaughan L."/>
            <person name="Greub G."/>
        </authorList>
    </citation>
    <scope>NUCLEOTIDE SEQUENCE [LARGE SCALE GENOMIC DNA]</scope>
    <source>
        <strain evidence="2">ATCC VR-1470 / WSU 86-1044</strain>
    </source>
</reference>
<dbReference type="AlphaFoldDB" id="D6YSV1"/>